<keyword evidence="2" id="KW-0547">Nucleotide-binding</keyword>
<dbReference type="SUPFAM" id="SSF53623">
    <property type="entry name" value="MurD-like peptide ligases, catalytic domain"/>
    <property type="match status" value="1"/>
</dbReference>
<organism evidence="6 7">
    <name type="scientific">Sporosarcina contaminans</name>
    <dbReference type="NCBI Taxonomy" id="633403"/>
    <lineage>
        <taxon>Bacteria</taxon>
        <taxon>Bacillati</taxon>
        <taxon>Bacillota</taxon>
        <taxon>Bacilli</taxon>
        <taxon>Bacillales</taxon>
        <taxon>Caryophanaceae</taxon>
        <taxon>Sporosarcina</taxon>
    </lineage>
</organism>
<keyword evidence="1 6" id="KW-0436">Ligase</keyword>
<dbReference type="GO" id="GO:0016874">
    <property type="term" value="F:ligase activity"/>
    <property type="evidence" value="ECO:0007669"/>
    <property type="project" value="UniProtKB-KW"/>
</dbReference>
<dbReference type="PANTHER" id="PTHR43024:SF1">
    <property type="entry name" value="UDP-N-ACETYLMURAMOYL-TRIPEPTIDE--D-ALANYL-D-ALANINE LIGASE"/>
    <property type="match status" value="1"/>
</dbReference>
<dbReference type="InterPro" id="IPR004101">
    <property type="entry name" value="Mur_ligase_C"/>
</dbReference>
<dbReference type="Gene3D" id="3.40.1190.10">
    <property type="entry name" value="Mur-like, catalytic domain"/>
    <property type="match status" value="1"/>
</dbReference>
<accession>A0ABW3TT50</accession>
<evidence type="ECO:0000313" key="7">
    <source>
        <dbReference type="Proteomes" id="UP001597231"/>
    </source>
</evidence>
<dbReference type="InterPro" id="IPR036565">
    <property type="entry name" value="Mur-like_cat_sf"/>
</dbReference>
<feature type="domain" description="Mur ligase central" evidence="5">
    <location>
        <begin position="108"/>
        <end position="295"/>
    </location>
</feature>
<dbReference type="Pfam" id="PF08245">
    <property type="entry name" value="Mur_ligase_M"/>
    <property type="match status" value="1"/>
</dbReference>
<protein>
    <submittedName>
        <fullName evidence="6">Mur ligase family protein</fullName>
    </submittedName>
</protein>
<dbReference type="Pfam" id="PF02875">
    <property type="entry name" value="Mur_ligase_C"/>
    <property type="match status" value="1"/>
</dbReference>
<proteinExistence type="predicted"/>
<dbReference type="Proteomes" id="UP001597231">
    <property type="component" value="Unassembled WGS sequence"/>
</dbReference>
<evidence type="ECO:0000256" key="1">
    <source>
        <dbReference type="ARBA" id="ARBA00022598"/>
    </source>
</evidence>
<dbReference type="SUPFAM" id="SSF53244">
    <property type="entry name" value="MurD-like peptide ligases, peptide-binding domain"/>
    <property type="match status" value="1"/>
</dbReference>
<keyword evidence="7" id="KW-1185">Reference proteome</keyword>
<gene>
    <name evidence="6" type="ORF">ACFQ38_00760</name>
</gene>
<evidence type="ECO:0000313" key="6">
    <source>
        <dbReference type="EMBL" id="MFD1203668.1"/>
    </source>
</evidence>
<dbReference type="Gene3D" id="3.90.190.20">
    <property type="entry name" value="Mur ligase, C-terminal domain"/>
    <property type="match status" value="1"/>
</dbReference>
<evidence type="ECO:0000256" key="3">
    <source>
        <dbReference type="ARBA" id="ARBA00022840"/>
    </source>
</evidence>
<dbReference type="InterPro" id="IPR036615">
    <property type="entry name" value="Mur_ligase_C_dom_sf"/>
</dbReference>
<evidence type="ECO:0000259" key="5">
    <source>
        <dbReference type="Pfam" id="PF08245"/>
    </source>
</evidence>
<sequence length="458" mass="51217">MKPLLTGYIRKIVDGALVQGTDMLPIQHGAYRLKQIRHPNTLLFLKRKLVKWDRLKPFFPIAIITDRIFEVREYENDLTIIHVKNFDKAYWNFINDYRSQINIPIVAVTGTSGKTTTKEMIRHLLSERMTIAHTASTNNSRTAHLHYLLSIDEQTDAAVFETAVGAPGDLTNAAAYLKPNIGIITNIGEHHLNYCKTIEGYIAAKGEIMKALEPNGVLIVNADDERTQTLDLINFKGKLITIGIDANCTFRASQVYYGVKGMYFTLHHKDITECMFVPGLGVHQVYNALCAIAAAHEIGMPLEQISERLKSFETLNKQLQIIDGINGSTIIDDTWSLTTTSLKAAMHVLQAVGHKKRKVAVIGTVTDLGSWGYIIHELAGDIINEVGTDVLITIGKHARIMADRVKEIGKIKEVYAFNSELLAIDLLKRIVDDQTIVLVKGDMYSKALKEVAVQLRKK</sequence>
<dbReference type="InterPro" id="IPR051046">
    <property type="entry name" value="MurCDEF_CellWall_CoF430Synth"/>
</dbReference>
<name>A0ABW3TT50_9BACL</name>
<reference evidence="7" key="1">
    <citation type="journal article" date="2019" name="Int. J. Syst. Evol. Microbiol.">
        <title>The Global Catalogue of Microorganisms (GCM) 10K type strain sequencing project: providing services to taxonomists for standard genome sequencing and annotation.</title>
        <authorList>
            <consortium name="The Broad Institute Genomics Platform"/>
            <consortium name="The Broad Institute Genome Sequencing Center for Infectious Disease"/>
            <person name="Wu L."/>
            <person name="Ma J."/>
        </authorList>
    </citation>
    <scope>NUCLEOTIDE SEQUENCE [LARGE SCALE GENOMIC DNA]</scope>
    <source>
        <strain evidence="7">CCUG 53915</strain>
    </source>
</reference>
<dbReference type="EMBL" id="JBHTLT010000003">
    <property type="protein sequence ID" value="MFD1203668.1"/>
    <property type="molecule type" value="Genomic_DNA"/>
</dbReference>
<evidence type="ECO:0000259" key="4">
    <source>
        <dbReference type="Pfam" id="PF02875"/>
    </source>
</evidence>
<evidence type="ECO:0000256" key="2">
    <source>
        <dbReference type="ARBA" id="ARBA00022741"/>
    </source>
</evidence>
<comment type="caution">
    <text evidence="6">The sequence shown here is derived from an EMBL/GenBank/DDBJ whole genome shotgun (WGS) entry which is preliminary data.</text>
</comment>
<dbReference type="RefSeq" id="WP_381479532.1">
    <property type="nucleotide sequence ID" value="NZ_JBHTLT010000003.1"/>
</dbReference>
<dbReference type="PANTHER" id="PTHR43024">
    <property type="entry name" value="UDP-N-ACETYLMURAMOYL-TRIPEPTIDE--D-ALANYL-D-ALANINE LIGASE"/>
    <property type="match status" value="1"/>
</dbReference>
<dbReference type="InterPro" id="IPR013221">
    <property type="entry name" value="Mur_ligase_cen"/>
</dbReference>
<feature type="domain" description="Mur ligase C-terminal" evidence="4">
    <location>
        <begin position="319"/>
        <end position="441"/>
    </location>
</feature>
<keyword evidence="3" id="KW-0067">ATP-binding</keyword>